<keyword evidence="2" id="KW-1185">Reference proteome</keyword>
<name>A0AAX2AIT9_9BACT</name>
<dbReference type="EMBL" id="NXID01000016">
    <property type="protein sequence ID" value="RXK16069.1"/>
    <property type="molecule type" value="Genomic_DNA"/>
</dbReference>
<evidence type="ECO:0000313" key="2">
    <source>
        <dbReference type="Proteomes" id="UP000290092"/>
    </source>
</evidence>
<sequence>MDFDDQLQILNGIIEECQMTIKKNKEVIEKANNVIKKIQSKCKHDYEIIGSYSVIVVECKKCGFIGGA</sequence>
<dbReference type="Proteomes" id="UP000290092">
    <property type="component" value="Unassembled WGS sequence"/>
</dbReference>
<organism evidence="1 2">
    <name type="scientific">Malaciobacter mytili LMG 24559</name>
    <dbReference type="NCBI Taxonomy" id="1032238"/>
    <lineage>
        <taxon>Bacteria</taxon>
        <taxon>Pseudomonadati</taxon>
        <taxon>Campylobacterota</taxon>
        <taxon>Epsilonproteobacteria</taxon>
        <taxon>Campylobacterales</taxon>
        <taxon>Arcobacteraceae</taxon>
        <taxon>Malaciobacter</taxon>
    </lineage>
</organism>
<accession>A0AAX2AIT9</accession>
<comment type="caution">
    <text evidence="1">The sequence shown here is derived from an EMBL/GenBank/DDBJ whole genome shotgun (WGS) entry which is preliminary data.</text>
</comment>
<dbReference type="AlphaFoldDB" id="A0AAX2AIT9"/>
<reference evidence="1 2" key="1">
    <citation type="submission" date="2017-09" db="EMBL/GenBank/DDBJ databases">
        <title>Genomics of the genus Arcobacter.</title>
        <authorList>
            <person name="Perez-Cataluna A."/>
            <person name="Figueras M.J."/>
            <person name="Salas-Masso N."/>
        </authorList>
    </citation>
    <scope>NUCLEOTIDE SEQUENCE [LARGE SCALE GENOMIC DNA]</scope>
    <source>
        <strain evidence="1 2">CECT 7386</strain>
    </source>
</reference>
<proteinExistence type="predicted"/>
<protein>
    <submittedName>
        <fullName evidence="1">Uncharacterized protein</fullName>
    </submittedName>
</protein>
<gene>
    <name evidence="1" type="ORF">CP985_05705</name>
</gene>
<dbReference type="KEGG" id="amyt:AMYT_0762"/>
<evidence type="ECO:0000313" key="1">
    <source>
        <dbReference type="EMBL" id="RXK16069.1"/>
    </source>
</evidence>
<dbReference type="RefSeq" id="WP_114841230.1">
    <property type="nucleotide sequence ID" value="NZ_CP031219.1"/>
</dbReference>